<dbReference type="GO" id="GO:0006935">
    <property type="term" value="P:chemotaxis"/>
    <property type="evidence" value="ECO:0007669"/>
    <property type="project" value="InterPro"/>
</dbReference>
<dbReference type="InterPro" id="IPR004089">
    <property type="entry name" value="MCPsignal_dom"/>
</dbReference>
<protein>
    <submittedName>
        <fullName evidence="5">Methyl-accepting chemotaxis protein 1</fullName>
    </submittedName>
</protein>
<dbReference type="GO" id="GO:0007165">
    <property type="term" value="P:signal transduction"/>
    <property type="evidence" value="ECO:0007669"/>
    <property type="project" value="UniProtKB-KW"/>
</dbReference>
<dbReference type="GO" id="GO:0004888">
    <property type="term" value="F:transmembrane signaling receptor activity"/>
    <property type="evidence" value="ECO:0007669"/>
    <property type="project" value="InterPro"/>
</dbReference>
<evidence type="ECO:0000256" key="1">
    <source>
        <dbReference type="ARBA" id="ARBA00023224"/>
    </source>
</evidence>
<dbReference type="Gene3D" id="1.10.287.950">
    <property type="entry name" value="Methyl-accepting chemotaxis protein"/>
    <property type="match status" value="1"/>
</dbReference>
<dbReference type="PRINTS" id="PR00260">
    <property type="entry name" value="CHEMTRNSDUCR"/>
</dbReference>
<dbReference type="RefSeq" id="WP_083255875.1">
    <property type="nucleotide sequence ID" value="NZ_MCRJ01000136.1"/>
</dbReference>
<feature type="domain" description="Methyl-accepting transducer" evidence="4">
    <location>
        <begin position="23"/>
        <end position="259"/>
    </location>
</feature>
<dbReference type="SMART" id="SM00283">
    <property type="entry name" value="MA"/>
    <property type="match status" value="1"/>
</dbReference>
<name>A0A1E3GXH9_9HYPH</name>
<dbReference type="Pfam" id="PF00015">
    <property type="entry name" value="MCPsignal"/>
    <property type="match status" value="1"/>
</dbReference>
<dbReference type="EMBL" id="MCRJ01000136">
    <property type="protein sequence ID" value="ODN68762.1"/>
    <property type="molecule type" value="Genomic_DNA"/>
</dbReference>
<dbReference type="OrthoDB" id="8482111at2"/>
<dbReference type="AlphaFoldDB" id="A0A1E3GXH9"/>
<evidence type="ECO:0000256" key="3">
    <source>
        <dbReference type="PROSITE-ProRule" id="PRU00284"/>
    </source>
</evidence>
<dbReference type="PANTHER" id="PTHR32089:SF112">
    <property type="entry name" value="LYSOZYME-LIKE PROTEIN-RELATED"/>
    <property type="match status" value="1"/>
</dbReference>
<evidence type="ECO:0000259" key="4">
    <source>
        <dbReference type="PROSITE" id="PS50111"/>
    </source>
</evidence>
<dbReference type="PANTHER" id="PTHR32089">
    <property type="entry name" value="METHYL-ACCEPTING CHEMOTAXIS PROTEIN MCPB"/>
    <property type="match status" value="1"/>
</dbReference>
<organism evidence="5 6">
    <name type="scientific">Methylobrevis pamukkalensis</name>
    <dbReference type="NCBI Taxonomy" id="1439726"/>
    <lineage>
        <taxon>Bacteria</taxon>
        <taxon>Pseudomonadati</taxon>
        <taxon>Pseudomonadota</taxon>
        <taxon>Alphaproteobacteria</taxon>
        <taxon>Hyphomicrobiales</taxon>
        <taxon>Pleomorphomonadaceae</taxon>
        <taxon>Methylobrevis</taxon>
    </lineage>
</organism>
<keyword evidence="6" id="KW-1185">Reference proteome</keyword>
<dbReference type="InterPro" id="IPR004090">
    <property type="entry name" value="Chemotax_Me-accpt_rcpt"/>
</dbReference>
<evidence type="ECO:0000313" key="5">
    <source>
        <dbReference type="EMBL" id="ODN68762.1"/>
    </source>
</evidence>
<accession>A0A1E3GXH9</accession>
<proteinExistence type="inferred from homology"/>
<reference evidence="5 6" key="1">
    <citation type="submission" date="2016-07" db="EMBL/GenBank/DDBJ databases">
        <title>Draft Genome Sequence of Methylobrevis pamukkalensis PK2.</title>
        <authorList>
            <person name="Vasilenko O.V."/>
            <person name="Doronina N.V."/>
            <person name="Shmareva M.N."/>
            <person name="Tarlachkov S.V."/>
            <person name="Mustakhimov I."/>
            <person name="Trotsenko Y.A."/>
        </authorList>
    </citation>
    <scope>NUCLEOTIDE SEQUENCE [LARGE SCALE GENOMIC DNA]</scope>
    <source>
        <strain evidence="5 6">PK2</strain>
    </source>
</reference>
<dbReference type="SUPFAM" id="SSF58104">
    <property type="entry name" value="Methyl-accepting chemotaxis protein (MCP) signaling domain"/>
    <property type="match status" value="1"/>
</dbReference>
<sequence>MMERLAREFEDKVGSVVETFVSAAATLERSASDMARIAEQSNERSSAVAEASDEASGNVRAVAAASDQLFGSIREVSELIGRSGAIAGEADRHAASTNAIVESLAGTAMRIGTVVDIIQSIAEQTNLLALNATIEAARAGEAGRGFAVVAGEVKSLASQTAKATEEIGGQISAMRAATQTAVEAIGKIREVVGEIGQAVGSVAAAVEEQSAATSEIARAAQSASTGTSAVTSNIAEVRDAIVRTDAAASSVAGQARSLGQEADELRTSLGSFVRQILAA</sequence>
<comment type="caution">
    <text evidence="5">The sequence shown here is derived from an EMBL/GenBank/DDBJ whole genome shotgun (WGS) entry which is preliminary data.</text>
</comment>
<dbReference type="PROSITE" id="PS50111">
    <property type="entry name" value="CHEMOTAXIS_TRANSDUC_2"/>
    <property type="match status" value="1"/>
</dbReference>
<keyword evidence="1 3" id="KW-0807">Transducer</keyword>
<evidence type="ECO:0000256" key="2">
    <source>
        <dbReference type="ARBA" id="ARBA00029447"/>
    </source>
</evidence>
<evidence type="ECO:0000313" key="6">
    <source>
        <dbReference type="Proteomes" id="UP000094622"/>
    </source>
</evidence>
<gene>
    <name evidence="5" type="primary">mcp1</name>
    <name evidence="5" type="ORF">A6302_03938</name>
</gene>
<comment type="similarity">
    <text evidence="2">Belongs to the methyl-accepting chemotaxis (MCP) protein family.</text>
</comment>
<dbReference type="Proteomes" id="UP000094622">
    <property type="component" value="Unassembled WGS sequence"/>
</dbReference>
<dbReference type="GO" id="GO:0016020">
    <property type="term" value="C:membrane"/>
    <property type="evidence" value="ECO:0007669"/>
    <property type="project" value="InterPro"/>
</dbReference>